<dbReference type="RefSeq" id="WP_208733508.1">
    <property type="nucleotide sequence ID" value="NZ_BJLH01000001.1"/>
</dbReference>
<evidence type="ECO:0000256" key="1">
    <source>
        <dbReference type="SAM" id="SignalP"/>
    </source>
</evidence>
<evidence type="ECO:0008006" key="4">
    <source>
        <dbReference type="Google" id="ProtNLM"/>
    </source>
</evidence>
<dbReference type="AlphaFoldDB" id="A0A4Y3IHM5"/>
<reference evidence="2 3" key="1">
    <citation type="submission" date="2019-06" db="EMBL/GenBank/DDBJ databases">
        <title>Whole genome shotgun sequence of Vibrio comitans NBRC 102076.</title>
        <authorList>
            <person name="Hosoyama A."/>
            <person name="Uohara A."/>
            <person name="Ohji S."/>
            <person name="Ichikawa N."/>
        </authorList>
    </citation>
    <scope>NUCLEOTIDE SEQUENCE [LARGE SCALE GENOMIC DNA]</scope>
    <source>
        <strain evidence="2 3">NBRC 102076</strain>
    </source>
</reference>
<comment type="caution">
    <text evidence="2">The sequence shown here is derived from an EMBL/GenBank/DDBJ whole genome shotgun (WGS) entry which is preliminary data.</text>
</comment>
<gene>
    <name evidence="2" type="ORF">VCO01S_02020</name>
</gene>
<protein>
    <recommendedName>
        <fullName evidence="4">Neuromedin U</fullName>
    </recommendedName>
</protein>
<keyword evidence="1" id="KW-0732">Signal</keyword>
<evidence type="ECO:0000313" key="2">
    <source>
        <dbReference type="EMBL" id="GEA59009.1"/>
    </source>
</evidence>
<dbReference type="Proteomes" id="UP000318242">
    <property type="component" value="Unassembled WGS sequence"/>
</dbReference>
<sequence>MKYQATALLSLLLCTHVNAETSTKPAPDEVRKTVAETKDRDDLAEKAAKELANPNTVYATMNFKFQYSGGFEGGGSNFNTTFQPSMPMPLANGDKIFFRPAISYSQNIDKVGPTGDDGGFSDISFDLAYAPTLSDPTNLLALGTFVTVPTGSDGFSAEQYAAGPEILVGKLSAQRVVGALTTHQWGFAEDDGVQTRNATNMQLLWVEIAGGGWTYGSVPMLSYDWNNDQAEIPLNLMVSKTVIMGQRPWKIGMEVNYYVEKAESRPDFMLSFNISPVVENKLAGLLK</sequence>
<feature type="signal peptide" evidence="1">
    <location>
        <begin position="1"/>
        <end position="19"/>
    </location>
</feature>
<proteinExistence type="predicted"/>
<feature type="chain" id="PRO_5021235512" description="Neuromedin U" evidence="1">
    <location>
        <begin position="20"/>
        <end position="287"/>
    </location>
</feature>
<accession>A0A4Y3IHM5</accession>
<dbReference type="EMBL" id="BJLH01000001">
    <property type="protein sequence ID" value="GEA59009.1"/>
    <property type="molecule type" value="Genomic_DNA"/>
</dbReference>
<keyword evidence="3" id="KW-1185">Reference proteome</keyword>
<name>A0A4Y3IHM5_9VIBR</name>
<organism evidence="2 3">
    <name type="scientific">Vibrio comitans NBRC 102076</name>
    <dbReference type="NCBI Taxonomy" id="1219078"/>
    <lineage>
        <taxon>Bacteria</taxon>
        <taxon>Pseudomonadati</taxon>
        <taxon>Pseudomonadota</taxon>
        <taxon>Gammaproteobacteria</taxon>
        <taxon>Vibrionales</taxon>
        <taxon>Vibrionaceae</taxon>
        <taxon>Vibrio</taxon>
    </lineage>
</organism>
<evidence type="ECO:0000313" key="3">
    <source>
        <dbReference type="Proteomes" id="UP000318242"/>
    </source>
</evidence>